<keyword evidence="1" id="KW-0175">Coiled coil</keyword>
<organism evidence="3 4">
    <name type="scientific">Exidia glandulosa HHB12029</name>
    <dbReference type="NCBI Taxonomy" id="1314781"/>
    <lineage>
        <taxon>Eukaryota</taxon>
        <taxon>Fungi</taxon>
        <taxon>Dikarya</taxon>
        <taxon>Basidiomycota</taxon>
        <taxon>Agaricomycotina</taxon>
        <taxon>Agaricomycetes</taxon>
        <taxon>Auriculariales</taxon>
        <taxon>Exidiaceae</taxon>
        <taxon>Exidia</taxon>
    </lineage>
</organism>
<feature type="region of interest" description="Disordered" evidence="2">
    <location>
        <begin position="246"/>
        <end position="273"/>
    </location>
</feature>
<evidence type="ECO:0000313" key="4">
    <source>
        <dbReference type="Proteomes" id="UP000077266"/>
    </source>
</evidence>
<sequence length="273" mass="31546">MADANVLEPPMPPFRVDDVKINLRSDPFFPWCVKYTRWATIVRPETNLCQISDHVFRIIPSLFRTTLYNIAMNDKYEAEREALEKAQEEGREIAEEHNVQKWSFAKVDAVITKMARQVLAGPQTDEDGGDSDSELPTTGSPPRPPPSRLLNRGKSKEAERWMQDYFRWNLTRDPRLSLLQLSYEISTKTYGVIPATSFHKYRTANKSLFRKIEAQVQRETGLDVAHVTGRRNASSTRTNVRRRSLEELIGSDSESEEPTRVKRLHRDRMRSPV</sequence>
<accession>A0A165HZM9</accession>
<gene>
    <name evidence="3" type="ORF">EXIGLDRAFT_836290</name>
</gene>
<evidence type="ECO:0000313" key="3">
    <source>
        <dbReference type="EMBL" id="KZV92685.1"/>
    </source>
</evidence>
<dbReference type="InParanoid" id="A0A165HZM9"/>
<evidence type="ECO:0000256" key="1">
    <source>
        <dbReference type="SAM" id="Coils"/>
    </source>
</evidence>
<feature type="coiled-coil region" evidence="1">
    <location>
        <begin position="69"/>
        <end position="96"/>
    </location>
</feature>
<proteinExistence type="predicted"/>
<dbReference type="Proteomes" id="UP000077266">
    <property type="component" value="Unassembled WGS sequence"/>
</dbReference>
<name>A0A165HZM9_EXIGL</name>
<protein>
    <submittedName>
        <fullName evidence="3">Uncharacterized protein</fullName>
    </submittedName>
</protein>
<dbReference type="AlphaFoldDB" id="A0A165HZM9"/>
<feature type="compositionally biased region" description="Basic residues" evidence="2">
    <location>
        <begin position="261"/>
        <end position="273"/>
    </location>
</feature>
<evidence type="ECO:0000256" key="2">
    <source>
        <dbReference type="SAM" id="MobiDB-lite"/>
    </source>
</evidence>
<feature type="region of interest" description="Disordered" evidence="2">
    <location>
        <begin position="120"/>
        <end position="156"/>
    </location>
</feature>
<keyword evidence="4" id="KW-1185">Reference proteome</keyword>
<dbReference type="EMBL" id="KV426004">
    <property type="protein sequence ID" value="KZV92685.1"/>
    <property type="molecule type" value="Genomic_DNA"/>
</dbReference>
<reference evidence="3 4" key="1">
    <citation type="journal article" date="2016" name="Mol. Biol. Evol.">
        <title>Comparative Genomics of Early-Diverging Mushroom-Forming Fungi Provides Insights into the Origins of Lignocellulose Decay Capabilities.</title>
        <authorList>
            <person name="Nagy L.G."/>
            <person name="Riley R."/>
            <person name="Tritt A."/>
            <person name="Adam C."/>
            <person name="Daum C."/>
            <person name="Floudas D."/>
            <person name="Sun H."/>
            <person name="Yadav J.S."/>
            <person name="Pangilinan J."/>
            <person name="Larsson K.H."/>
            <person name="Matsuura K."/>
            <person name="Barry K."/>
            <person name="Labutti K."/>
            <person name="Kuo R."/>
            <person name="Ohm R.A."/>
            <person name="Bhattacharya S.S."/>
            <person name="Shirouzu T."/>
            <person name="Yoshinaga Y."/>
            <person name="Martin F.M."/>
            <person name="Grigoriev I.V."/>
            <person name="Hibbett D.S."/>
        </authorList>
    </citation>
    <scope>NUCLEOTIDE SEQUENCE [LARGE SCALE GENOMIC DNA]</scope>
    <source>
        <strain evidence="3 4">HHB12029</strain>
    </source>
</reference>
<feature type="compositionally biased region" description="Acidic residues" evidence="2">
    <location>
        <begin position="124"/>
        <end position="133"/>
    </location>
</feature>